<gene>
    <name evidence="2" type="ORF">OBE_15811</name>
</gene>
<proteinExistence type="predicted"/>
<feature type="transmembrane region" description="Helical" evidence="1">
    <location>
        <begin position="28"/>
        <end position="52"/>
    </location>
</feature>
<feature type="non-terminal residue" evidence="2">
    <location>
        <position position="189"/>
    </location>
</feature>
<keyword evidence="1" id="KW-1133">Transmembrane helix</keyword>
<evidence type="ECO:0000313" key="2">
    <source>
        <dbReference type="EMBL" id="EKC47237.1"/>
    </source>
</evidence>
<organism evidence="2">
    <name type="scientific">human gut metagenome</name>
    <dbReference type="NCBI Taxonomy" id="408170"/>
    <lineage>
        <taxon>unclassified sequences</taxon>
        <taxon>metagenomes</taxon>
        <taxon>organismal metagenomes</taxon>
    </lineage>
</organism>
<evidence type="ECO:0000256" key="1">
    <source>
        <dbReference type="SAM" id="Phobius"/>
    </source>
</evidence>
<keyword evidence="1" id="KW-0472">Membrane</keyword>
<reference evidence="2" key="1">
    <citation type="journal article" date="2013" name="Environ. Microbiol.">
        <title>Microbiota from the distal guts of lean and obese adolescents exhibit partial functional redundancy besides clear differences in community structure.</title>
        <authorList>
            <person name="Ferrer M."/>
            <person name="Ruiz A."/>
            <person name="Lanza F."/>
            <person name="Haange S.B."/>
            <person name="Oberbach A."/>
            <person name="Till H."/>
            <person name="Bargiela R."/>
            <person name="Campoy C."/>
            <person name="Segura M.T."/>
            <person name="Richter M."/>
            <person name="von Bergen M."/>
            <person name="Seifert J."/>
            <person name="Suarez A."/>
        </authorList>
    </citation>
    <scope>NUCLEOTIDE SEQUENCE</scope>
</reference>
<dbReference type="AlphaFoldDB" id="K1RET7"/>
<protein>
    <submittedName>
        <fullName evidence="2">Arylsulfatase</fullName>
    </submittedName>
</protein>
<dbReference type="EMBL" id="AJWZ01010866">
    <property type="protein sequence ID" value="EKC47237.1"/>
    <property type="molecule type" value="Genomic_DNA"/>
</dbReference>
<keyword evidence="1" id="KW-0812">Transmembrane</keyword>
<accession>K1RET7</accession>
<comment type="caution">
    <text evidence="2">The sequence shown here is derived from an EMBL/GenBank/DDBJ whole genome shotgun (WGS) entry which is preliminary data.</text>
</comment>
<name>K1RET7_9ZZZZ</name>
<sequence length="189" mass="20818">GVIAALAVLVLLFFRAPKVDHKIKYGRNIVAIVLIWVIGMGAINLGIASGLINKKFGNLRDSYFKYGFAYCFTNSVLNTGIQKPKNYSASSIKKIVDEEESQATEATEKTPNIIFLQLESFFDLNNMTNIKLSDNPVPNFEKLYNECPSGYLTVPVVGAGTVNTEFEIMTGMNLDDFGSGELPFKTVLT</sequence>
<feature type="non-terminal residue" evidence="2">
    <location>
        <position position="1"/>
    </location>
</feature>